<sequence>NLGGSVGDLRLLGGSARSIPSFGNSNQMTKRLNQAAAAVELELYSMVGRLQIEIK</sequence>
<reference evidence="2" key="1">
    <citation type="submission" date="2012-08" db="EMBL/GenBank/DDBJ databases">
        <title>The Genome Sequence of Wuchereria bancrofti.</title>
        <authorList>
            <person name="Nutman T.B."/>
            <person name="Fink D.L."/>
            <person name="Russ C."/>
            <person name="Young S."/>
            <person name="Zeng Q."/>
            <person name="Koehrsen M."/>
            <person name="Alvarado L."/>
            <person name="Berlin A."/>
            <person name="Chapman S.B."/>
            <person name="Chen Z."/>
            <person name="Freedman E."/>
            <person name="Gellesch M."/>
            <person name="Goldberg J."/>
            <person name="Griggs A."/>
            <person name="Gujja S."/>
            <person name="Heilman E.R."/>
            <person name="Heiman D."/>
            <person name="Hepburn T."/>
            <person name="Howarth C."/>
            <person name="Jen D."/>
            <person name="Larson L."/>
            <person name="Lewis B."/>
            <person name="Mehta T."/>
            <person name="Park D."/>
            <person name="Pearson M."/>
            <person name="Roberts A."/>
            <person name="Saif S."/>
            <person name="Shea T."/>
            <person name="Shenoy N."/>
            <person name="Sisk P."/>
            <person name="Stolte C."/>
            <person name="Sykes S."/>
            <person name="Walk T."/>
            <person name="White J."/>
            <person name="Yandava C."/>
            <person name="Haas B."/>
            <person name="Henn M.R."/>
            <person name="Nusbaum C."/>
            <person name="Birren B."/>
        </authorList>
    </citation>
    <scope>NUCLEOTIDE SEQUENCE [LARGE SCALE GENOMIC DNA]</scope>
    <source>
        <strain evidence="2">NA</strain>
    </source>
</reference>
<organism evidence="1 2">
    <name type="scientific">Wuchereria bancrofti</name>
    <dbReference type="NCBI Taxonomy" id="6293"/>
    <lineage>
        <taxon>Eukaryota</taxon>
        <taxon>Metazoa</taxon>
        <taxon>Ecdysozoa</taxon>
        <taxon>Nematoda</taxon>
        <taxon>Chromadorea</taxon>
        <taxon>Rhabditida</taxon>
        <taxon>Spirurina</taxon>
        <taxon>Spiruromorpha</taxon>
        <taxon>Filarioidea</taxon>
        <taxon>Onchocercidae</taxon>
        <taxon>Wuchereria</taxon>
    </lineage>
</organism>
<dbReference type="Proteomes" id="UP000004810">
    <property type="component" value="Unassembled WGS sequence"/>
</dbReference>
<proteinExistence type="predicted"/>
<dbReference type="EMBL" id="ADBV01013591">
    <property type="protein sequence ID" value="EJW73691.1"/>
    <property type="molecule type" value="Genomic_DNA"/>
</dbReference>
<name>J9DVF3_WUCBA</name>
<evidence type="ECO:0000313" key="2">
    <source>
        <dbReference type="Proteomes" id="UP000004810"/>
    </source>
</evidence>
<feature type="non-terminal residue" evidence="1">
    <location>
        <position position="1"/>
    </location>
</feature>
<protein>
    <submittedName>
        <fullName evidence="1">Uncharacterized protein</fullName>
    </submittedName>
</protein>
<evidence type="ECO:0000313" key="1">
    <source>
        <dbReference type="EMBL" id="EJW73691.1"/>
    </source>
</evidence>
<comment type="caution">
    <text evidence="1">The sequence shown here is derived from an EMBL/GenBank/DDBJ whole genome shotgun (WGS) entry which is preliminary data.</text>
</comment>
<dbReference type="AlphaFoldDB" id="J9DVF3"/>
<accession>J9DVF3</accession>
<feature type="non-terminal residue" evidence="1">
    <location>
        <position position="55"/>
    </location>
</feature>
<gene>
    <name evidence="1" type="ORF">WUBG_15399</name>
</gene>